<dbReference type="SUPFAM" id="SSF160387">
    <property type="entry name" value="NosL/MerB-like"/>
    <property type="match status" value="1"/>
</dbReference>
<dbReference type="PANTHER" id="PTHR41247">
    <property type="entry name" value="HTH-TYPE TRANSCRIPTIONAL REPRESSOR YCNK"/>
    <property type="match status" value="1"/>
</dbReference>
<protein>
    <recommendedName>
        <fullName evidence="5">NosL protein</fullName>
    </recommendedName>
</protein>
<accession>A0A1E4R1C6</accession>
<evidence type="ECO:0008006" key="5">
    <source>
        <dbReference type="Google" id="ProtNLM"/>
    </source>
</evidence>
<feature type="signal peptide" evidence="2">
    <location>
        <begin position="1"/>
        <end position="19"/>
    </location>
</feature>
<evidence type="ECO:0000256" key="1">
    <source>
        <dbReference type="SAM" id="MobiDB-lite"/>
    </source>
</evidence>
<feature type="region of interest" description="Disordered" evidence="1">
    <location>
        <begin position="181"/>
        <end position="213"/>
    </location>
</feature>
<feature type="compositionally biased region" description="Low complexity" evidence="1">
    <location>
        <begin position="194"/>
        <end position="205"/>
    </location>
</feature>
<dbReference type="EMBL" id="MECQ01000002">
    <property type="protein sequence ID" value="ODV54228.1"/>
    <property type="molecule type" value="Genomic_DNA"/>
</dbReference>
<dbReference type="OrthoDB" id="2454527at2"/>
<evidence type="ECO:0000256" key="2">
    <source>
        <dbReference type="SAM" id="SignalP"/>
    </source>
</evidence>
<dbReference type="RefSeq" id="WP_069482746.1">
    <property type="nucleotide sequence ID" value="NZ_KV766182.1"/>
</dbReference>
<keyword evidence="2" id="KW-0732">Signal</keyword>
<evidence type="ECO:0000313" key="3">
    <source>
        <dbReference type="EMBL" id="ODV54228.1"/>
    </source>
</evidence>
<comment type="caution">
    <text evidence="3">The sequence shown here is derived from an EMBL/GenBank/DDBJ whole genome shotgun (WGS) entry which is preliminary data.</text>
</comment>
<gene>
    <name evidence="3" type="ORF">BG258_19430</name>
</gene>
<name>A0A1E4R1C6_9BACI</name>
<dbReference type="PROSITE" id="PS51257">
    <property type="entry name" value="PROKAR_LIPOPROTEIN"/>
    <property type="match status" value="1"/>
</dbReference>
<feature type="chain" id="PRO_5038684635" description="NosL protein" evidence="2">
    <location>
        <begin position="20"/>
        <end position="213"/>
    </location>
</feature>
<sequence length="213" mass="24231">MKKLWLPALILLFVLAACTSEKPQVKEKESEQGATEIETEVMDDSVHVASLVDPRLQEPEEDTVCEMCNMKVYMKDHEMGIFSAQAIKEDGTIAFYDDIGCLLNAEVANEENNAKFVRDFVTKEWAKVEDVIIVKTELKSPMNWGYIYFVNKAEADTYIQENSNAYIEKLQKIKDDALERRKKMMKKKAEGENGDSSSMHSSDMNHGQEGHGH</sequence>
<dbReference type="InterPro" id="IPR008719">
    <property type="entry name" value="N2O_reductase_NosL"/>
</dbReference>
<dbReference type="PANTHER" id="PTHR41247:SF1">
    <property type="entry name" value="HTH-TYPE TRANSCRIPTIONAL REPRESSOR YCNK"/>
    <property type="match status" value="1"/>
</dbReference>
<proteinExistence type="predicted"/>
<dbReference type="Proteomes" id="UP000094784">
    <property type="component" value="Unassembled WGS sequence"/>
</dbReference>
<reference evidence="3 4" key="1">
    <citation type="submission" date="2016-09" db="EMBL/GenBank/DDBJ databases">
        <title>Draft genome sequence of the soil isolate, Lysinibacillus fusiformis M5, a potential hypoxanthine producer.</title>
        <authorList>
            <person name="Gallegos-Monterrosa R."/>
            <person name="Maroti G."/>
            <person name="Balint B."/>
            <person name="Kovacs A.T."/>
        </authorList>
    </citation>
    <scope>NUCLEOTIDE SEQUENCE [LARGE SCALE GENOMIC DNA]</scope>
    <source>
        <strain evidence="3 4">M5</strain>
    </source>
</reference>
<organism evidence="3 4">
    <name type="scientific">Lysinibacillus fusiformis</name>
    <dbReference type="NCBI Taxonomy" id="28031"/>
    <lineage>
        <taxon>Bacteria</taxon>
        <taxon>Bacillati</taxon>
        <taxon>Bacillota</taxon>
        <taxon>Bacilli</taxon>
        <taxon>Bacillales</taxon>
        <taxon>Bacillaceae</taxon>
        <taxon>Lysinibacillus</taxon>
    </lineage>
</organism>
<evidence type="ECO:0000313" key="4">
    <source>
        <dbReference type="Proteomes" id="UP000094784"/>
    </source>
</evidence>
<dbReference type="AlphaFoldDB" id="A0A1E4R1C6"/>